<sequence>MAVAISSLAFLTIDVLFPCSHSPHYICIFLLAYLASHENIEQLVRVHSAETRHLGEGVARHNRIGAGREGGRLMPLAD</sequence>
<reference evidence="2" key="1">
    <citation type="journal article" date="2023" name="Mol. Phylogenet. Evol.">
        <title>Genome-scale phylogeny and comparative genomics of the fungal order Sordariales.</title>
        <authorList>
            <person name="Hensen N."/>
            <person name="Bonometti L."/>
            <person name="Westerberg I."/>
            <person name="Brannstrom I.O."/>
            <person name="Guillou S."/>
            <person name="Cros-Aarteil S."/>
            <person name="Calhoun S."/>
            <person name="Haridas S."/>
            <person name="Kuo A."/>
            <person name="Mondo S."/>
            <person name="Pangilinan J."/>
            <person name="Riley R."/>
            <person name="LaButti K."/>
            <person name="Andreopoulos B."/>
            <person name="Lipzen A."/>
            <person name="Chen C."/>
            <person name="Yan M."/>
            <person name="Daum C."/>
            <person name="Ng V."/>
            <person name="Clum A."/>
            <person name="Steindorff A."/>
            <person name="Ohm R.A."/>
            <person name="Martin F."/>
            <person name="Silar P."/>
            <person name="Natvig D.O."/>
            <person name="Lalanne C."/>
            <person name="Gautier V."/>
            <person name="Ament-Velasquez S.L."/>
            <person name="Kruys A."/>
            <person name="Hutchinson M.I."/>
            <person name="Powell A.J."/>
            <person name="Barry K."/>
            <person name="Miller A.N."/>
            <person name="Grigoriev I.V."/>
            <person name="Debuchy R."/>
            <person name="Gladieux P."/>
            <person name="Hiltunen Thoren M."/>
            <person name="Johannesson H."/>
        </authorList>
    </citation>
    <scope>NUCLEOTIDE SEQUENCE</scope>
    <source>
        <strain evidence="2">CBS 232.78</strain>
    </source>
</reference>
<proteinExistence type="predicted"/>
<evidence type="ECO:0000313" key="3">
    <source>
        <dbReference type="Proteomes" id="UP001285441"/>
    </source>
</evidence>
<dbReference type="Proteomes" id="UP001285441">
    <property type="component" value="Unassembled WGS sequence"/>
</dbReference>
<dbReference type="AlphaFoldDB" id="A0AAE0KA16"/>
<name>A0AAE0KA16_9PEZI</name>
<feature type="signal peptide" evidence="1">
    <location>
        <begin position="1"/>
        <end position="18"/>
    </location>
</feature>
<evidence type="ECO:0008006" key="4">
    <source>
        <dbReference type="Google" id="ProtNLM"/>
    </source>
</evidence>
<protein>
    <recommendedName>
        <fullName evidence="4">Secreted protein</fullName>
    </recommendedName>
</protein>
<keyword evidence="1" id="KW-0732">Signal</keyword>
<comment type="caution">
    <text evidence="2">The sequence shown here is derived from an EMBL/GenBank/DDBJ whole genome shotgun (WGS) entry which is preliminary data.</text>
</comment>
<dbReference type="EMBL" id="JAULSW010000008">
    <property type="protein sequence ID" value="KAK3372200.1"/>
    <property type="molecule type" value="Genomic_DNA"/>
</dbReference>
<gene>
    <name evidence="2" type="ORF">B0H63DRAFT_484059</name>
</gene>
<organism evidence="2 3">
    <name type="scientific">Podospora didyma</name>
    <dbReference type="NCBI Taxonomy" id="330526"/>
    <lineage>
        <taxon>Eukaryota</taxon>
        <taxon>Fungi</taxon>
        <taxon>Dikarya</taxon>
        <taxon>Ascomycota</taxon>
        <taxon>Pezizomycotina</taxon>
        <taxon>Sordariomycetes</taxon>
        <taxon>Sordariomycetidae</taxon>
        <taxon>Sordariales</taxon>
        <taxon>Podosporaceae</taxon>
        <taxon>Podospora</taxon>
    </lineage>
</organism>
<feature type="chain" id="PRO_5042195341" description="Secreted protein" evidence="1">
    <location>
        <begin position="19"/>
        <end position="78"/>
    </location>
</feature>
<reference evidence="2" key="2">
    <citation type="submission" date="2023-06" db="EMBL/GenBank/DDBJ databases">
        <authorList>
            <consortium name="Lawrence Berkeley National Laboratory"/>
            <person name="Haridas S."/>
            <person name="Hensen N."/>
            <person name="Bonometti L."/>
            <person name="Westerberg I."/>
            <person name="Brannstrom I.O."/>
            <person name="Guillou S."/>
            <person name="Cros-Aarteil S."/>
            <person name="Calhoun S."/>
            <person name="Kuo A."/>
            <person name="Mondo S."/>
            <person name="Pangilinan J."/>
            <person name="Riley R."/>
            <person name="LaButti K."/>
            <person name="Andreopoulos B."/>
            <person name="Lipzen A."/>
            <person name="Chen C."/>
            <person name="Yanf M."/>
            <person name="Daum C."/>
            <person name="Ng V."/>
            <person name="Clum A."/>
            <person name="Steindorff A."/>
            <person name="Ohm R."/>
            <person name="Martin F."/>
            <person name="Silar P."/>
            <person name="Natvig D."/>
            <person name="Lalanne C."/>
            <person name="Gautier V."/>
            <person name="Ament-velasquez S.L."/>
            <person name="Kruys A."/>
            <person name="Hutchinson M.I."/>
            <person name="Powell A.J."/>
            <person name="Barry K."/>
            <person name="Miller A.N."/>
            <person name="Grigoriev I.V."/>
            <person name="Debuchy R."/>
            <person name="Gladieux P."/>
            <person name="Thoren M.H."/>
            <person name="Johannesson H."/>
        </authorList>
    </citation>
    <scope>NUCLEOTIDE SEQUENCE</scope>
    <source>
        <strain evidence="2">CBS 232.78</strain>
    </source>
</reference>
<evidence type="ECO:0000256" key="1">
    <source>
        <dbReference type="SAM" id="SignalP"/>
    </source>
</evidence>
<accession>A0AAE0KA16</accession>
<evidence type="ECO:0000313" key="2">
    <source>
        <dbReference type="EMBL" id="KAK3372200.1"/>
    </source>
</evidence>
<keyword evidence="3" id="KW-1185">Reference proteome</keyword>